<dbReference type="AlphaFoldDB" id="A0A160IKQ5"/>
<dbReference type="SMART" id="SM00490">
    <property type="entry name" value="HELICc"/>
    <property type="match status" value="1"/>
</dbReference>
<dbReference type="InterPro" id="IPR038718">
    <property type="entry name" value="SNF2-like_sf"/>
</dbReference>
<proteinExistence type="predicted"/>
<keyword evidence="4" id="KW-0347">Helicase</keyword>
<evidence type="ECO:0000259" key="2">
    <source>
        <dbReference type="PROSITE" id="PS51192"/>
    </source>
</evidence>
<dbReference type="InterPro" id="IPR022138">
    <property type="entry name" value="DUF3670"/>
</dbReference>
<dbReference type="EMBL" id="CP015378">
    <property type="protein sequence ID" value="ANC76060.1"/>
    <property type="molecule type" value="Genomic_DNA"/>
</dbReference>
<dbReference type="GO" id="GO:0005524">
    <property type="term" value="F:ATP binding"/>
    <property type="evidence" value="ECO:0007669"/>
    <property type="project" value="InterPro"/>
</dbReference>
<dbReference type="FunFam" id="3.40.50.300:FF:000533">
    <property type="entry name" value="Helicase, Snf2 family"/>
    <property type="match status" value="1"/>
</dbReference>
<evidence type="ECO:0000256" key="1">
    <source>
        <dbReference type="ARBA" id="ARBA00022801"/>
    </source>
</evidence>
<dbReference type="InterPro" id="IPR049730">
    <property type="entry name" value="SNF2/RAD54-like_C"/>
</dbReference>
<sequence length="930" mass="108491">MIDTSNLLLHAKWLHGNMVLWATKHSKRVHVNDWKPLLFTWHKPSFYGTMLDVDDDQNVYLNAGEAFDLFNRYPDFFLTKDNWEDDSWTFVNEANDVFRLMKKDKVTPDYEAWKTGLWSWRTNGERIESAWLNEALSTLPHDGSTYMPSNFNKDRMKGIPRQIISALNHLNEEEWLIRIGWRKDPKPFDIIFELSEPANDGEGNEDIWKLHVILQEKEDGIAVPYLGKSTLLPEEWKPFREMLDSDIELVTKLISWLKPNARKEIRNEITEKEAWDFLTLKSDLLRQIGLNVVLPAWWQTVQELQPKVKAKIKTKSQQSGGAPSFLGLNAIMQFDWRMSTGDEELTEEEFRKLVDGSRRLVRRNGQWYRVDPEWMKQVRHLIKNVDRTGIQLKDVLEQHLLNMETNPADEGLEGIESEGPMLDMEWDEPLNAWMDQLTEIKTLPIESKAQNLIGTLRDYQKTGSSWMYFLREFGLGGCLADDMGLGKTVQTIDYFLKVKEKEKQEGTFLLVCPTSVIGNWQKELQNFSPTLSVGLHYGGNRKKGDQFTEWYKKFDVVITSYTTCQLDFNEMSETYWEAIVLDEAQNIKNSYTKQSRSIRRLNGRHKIALTGTPVENRLLELWAIFDFLNPGYLGSEPSFQKKFVVPVEKDNDTFRLQQLKQLVQPFLLRRTKMDPAVQLNLPEKQEIKEYCPLSKEQASLYERLVQDTFEQLEKVTGMQRRGLLLAMLGKLKQICDHPALYTKNDKLGKLEDQSVKFAKTIELIDAILEKDEKCLIFTQFIFMGELIKKYVEKKFGRSVLFLHGSLSKQKRDQMIESFQDGEHPIFILSLKAGGTGLNLTEANHVIHYDRWWNPAVENQATDRAHRIGQKKFVTVHKMITLGTLEEKIDMMLESKKELSEKVIQSENWITELSTDELKDLFTLRKEWVES</sequence>
<dbReference type="RefSeq" id="WP_066391639.1">
    <property type="nucleotide sequence ID" value="NZ_CP015378.1"/>
</dbReference>
<keyword evidence="4" id="KW-0067">ATP-binding</keyword>
<dbReference type="STRING" id="1221500.ABE65_004235"/>
<feature type="domain" description="Helicase ATP-binding" evidence="2">
    <location>
        <begin position="468"/>
        <end position="631"/>
    </location>
</feature>
<keyword evidence="5" id="KW-1185">Reference proteome</keyword>
<dbReference type="PANTHER" id="PTHR10799">
    <property type="entry name" value="SNF2/RAD54 HELICASE FAMILY"/>
    <property type="match status" value="1"/>
</dbReference>
<evidence type="ECO:0000313" key="4">
    <source>
        <dbReference type="EMBL" id="ANC76060.1"/>
    </source>
</evidence>
<dbReference type="Pfam" id="PF00176">
    <property type="entry name" value="SNF2-rel_dom"/>
    <property type="match status" value="1"/>
</dbReference>
<name>A0A160IKQ5_9BACL</name>
<organism evidence="4 5">
    <name type="scientific">Fictibacillus phosphorivorans</name>
    <dbReference type="NCBI Taxonomy" id="1221500"/>
    <lineage>
        <taxon>Bacteria</taxon>
        <taxon>Bacillati</taxon>
        <taxon>Bacillota</taxon>
        <taxon>Bacilli</taxon>
        <taxon>Bacillales</taxon>
        <taxon>Fictibacillaceae</taxon>
        <taxon>Fictibacillus</taxon>
    </lineage>
</organism>
<dbReference type="CDD" id="cd18793">
    <property type="entry name" value="SF2_C_SNF"/>
    <property type="match status" value="1"/>
</dbReference>
<dbReference type="SMART" id="SM00487">
    <property type="entry name" value="DEXDc"/>
    <property type="match status" value="1"/>
</dbReference>
<dbReference type="InterPro" id="IPR000330">
    <property type="entry name" value="SNF2_N"/>
</dbReference>
<dbReference type="Proteomes" id="UP000076623">
    <property type="component" value="Chromosome"/>
</dbReference>
<accession>A0A160IKQ5</accession>
<dbReference type="Pfam" id="PF12419">
    <property type="entry name" value="DUF3670"/>
    <property type="match status" value="1"/>
</dbReference>
<dbReference type="InterPro" id="IPR027417">
    <property type="entry name" value="P-loop_NTPase"/>
</dbReference>
<dbReference type="InterPro" id="IPR001650">
    <property type="entry name" value="Helicase_C-like"/>
</dbReference>
<dbReference type="GO" id="GO:0004386">
    <property type="term" value="F:helicase activity"/>
    <property type="evidence" value="ECO:0007669"/>
    <property type="project" value="UniProtKB-KW"/>
</dbReference>
<dbReference type="PROSITE" id="PS51194">
    <property type="entry name" value="HELICASE_CTER"/>
    <property type="match status" value="1"/>
</dbReference>
<protein>
    <submittedName>
        <fullName evidence="4">ATP-dependent helicase</fullName>
    </submittedName>
</protein>
<feature type="domain" description="Helicase C-terminal" evidence="3">
    <location>
        <begin position="759"/>
        <end position="913"/>
    </location>
</feature>
<keyword evidence="4" id="KW-0547">Nucleotide-binding</keyword>
<reference evidence="4 5" key="1">
    <citation type="submission" date="2016-04" db="EMBL/GenBank/DDBJ databases">
        <title>Complete genome sequence of Fictibacillus phosphorivorans G25-29, a strain toxic to nematodes.</title>
        <authorList>
            <person name="Zheng Z."/>
        </authorList>
    </citation>
    <scope>NUCLEOTIDE SEQUENCE [LARGE SCALE GENOMIC DNA]</scope>
    <source>
        <strain evidence="4 5">G25-29</strain>
    </source>
</reference>
<keyword evidence="1" id="KW-0378">Hydrolase</keyword>
<dbReference type="Pfam" id="PF00271">
    <property type="entry name" value="Helicase_C"/>
    <property type="match status" value="1"/>
</dbReference>
<dbReference type="PROSITE" id="PS51192">
    <property type="entry name" value="HELICASE_ATP_BIND_1"/>
    <property type="match status" value="1"/>
</dbReference>
<dbReference type="CDD" id="cd18012">
    <property type="entry name" value="DEXQc_arch_SWI2_SNF2"/>
    <property type="match status" value="1"/>
</dbReference>
<evidence type="ECO:0000313" key="5">
    <source>
        <dbReference type="Proteomes" id="UP000076623"/>
    </source>
</evidence>
<dbReference type="GO" id="GO:0016787">
    <property type="term" value="F:hydrolase activity"/>
    <property type="evidence" value="ECO:0007669"/>
    <property type="project" value="UniProtKB-KW"/>
</dbReference>
<dbReference type="Gene3D" id="3.40.50.10810">
    <property type="entry name" value="Tandem AAA-ATPase domain"/>
    <property type="match status" value="1"/>
</dbReference>
<dbReference type="InterPro" id="IPR014001">
    <property type="entry name" value="Helicase_ATP-bd"/>
</dbReference>
<dbReference type="SUPFAM" id="SSF52540">
    <property type="entry name" value="P-loop containing nucleoside triphosphate hydrolases"/>
    <property type="match status" value="2"/>
</dbReference>
<dbReference type="KEGG" id="fpn:ABE65_004235"/>
<evidence type="ECO:0000259" key="3">
    <source>
        <dbReference type="PROSITE" id="PS51194"/>
    </source>
</evidence>
<gene>
    <name evidence="4" type="ORF">ABE65_004235</name>
</gene>
<dbReference type="Gene3D" id="3.40.50.300">
    <property type="entry name" value="P-loop containing nucleotide triphosphate hydrolases"/>
    <property type="match status" value="1"/>
</dbReference>